<comment type="caution">
    <text evidence="2">The sequence shown here is derived from an EMBL/GenBank/DDBJ whole genome shotgun (WGS) entry which is preliminary data.</text>
</comment>
<dbReference type="RefSeq" id="WP_214172072.1">
    <property type="nucleotide sequence ID" value="NZ_JAHCVJ010000005.1"/>
</dbReference>
<organism evidence="2 3">
    <name type="scientific">Geoanaerobacter pelophilus</name>
    <dbReference type="NCBI Taxonomy" id="60036"/>
    <lineage>
        <taxon>Bacteria</taxon>
        <taxon>Pseudomonadati</taxon>
        <taxon>Thermodesulfobacteriota</taxon>
        <taxon>Desulfuromonadia</taxon>
        <taxon>Geobacterales</taxon>
        <taxon>Geobacteraceae</taxon>
        <taxon>Geoanaerobacter</taxon>
    </lineage>
</organism>
<dbReference type="Proteomes" id="UP000811899">
    <property type="component" value="Unassembled WGS sequence"/>
</dbReference>
<protein>
    <submittedName>
        <fullName evidence="2">DUF2127 domain-containing protein</fullName>
    </submittedName>
</protein>
<feature type="transmembrane region" description="Helical" evidence="1">
    <location>
        <begin position="109"/>
        <end position="126"/>
    </location>
</feature>
<evidence type="ECO:0000256" key="1">
    <source>
        <dbReference type="SAM" id="Phobius"/>
    </source>
</evidence>
<evidence type="ECO:0000313" key="3">
    <source>
        <dbReference type="Proteomes" id="UP000811899"/>
    </source>
</evidence>
<proteinExistence type="predicted"/>
<keyword evidence="1" id="KW-0812">Transmembrane</keyword>
<dbReference type="EMBL" id="JAHCVJ010000005">
    <property type="protein sequence ID" value="MBT0665301.1"/>
    <property type="molecule type" value="Genomic_DNA"/>
</dbReference>
<keyword evidence="1" id="KW-0472">Membrane</keyword>
<name>A0AAW4LAE2_9BACT</name>
<evidence type="ECO:0000313" key="2">
    <source>
        <dbReference type="EMBL" id="MBT0665301.1"/>
    </source>
</evidence>
<dbReference type="AlphaFoldDB" id="A0AAW4LAE2"/>
<keyword evidence="3" id="KW-1185">Reference proteome</keyword>
<dbReference type="Pfam" id="PF09900">
    <property type="entry name" value="DUF2127"/>
    <property type="match status" value="1"/>
</dbReference>
<feature type="transmembrane region" description="Helical" evidence="1">
    <location>
        <begin position="132"/>
        <end position="150"/>
    </location>
</feature>
<reference evidence="2 3" key="1">
    <citation type="submission" date="2021-05" db="EMBL/GenBank/DDBJ databases">
        <title>The draft genome of Geobacter pelophilus DSM 12255.</title>
        <authorList>
            <person name="Xu Z."/>
            <person name="Masuda Y."/>
            <person name="Itoh H."/>
            <person name="Senoo K."/>
        </authorList>
    </citation>
    <scope>NUCLEOTIDE SEQUENCE [LARGE SCALE GENOMIC DNA]</scope>
    <source>
        <strain evidence="2 3">DSM 12255</strain>
    </source>
</reference>
<accession>A0AAW4LAE2</accession>
<sequence length="160" mass="17934">MARKKKRKQLGTGGLHLVALFEGAKGVLVLVTGFGLLAYIHKDVHEAAVQLVRHFHLNPASHYPRVFLDLMERVHSPQLWAMAGAALLYASVRIAEAIGLWLRQRWAEWFGVLTGGIYIPVEIYEVTRSVTWPKVTVLLVNGLIVAYLIVEVSRSGKKRL</sequence>
<dbReference type="InterPro" id="IPR021125">
    <property type="entry name" value="DUF2127"/>
</dbReference>
<keyword evidence="1" id="KW-1133">Transmembrane helix</keyword>
<feature type="transmembrane region" description="Helical" evidence="1">
    <location>
        <begin position="79"/>
        <end position="102"/>
    </location>
</feature>
<gene>
    <name evidence="2" type="ORF">KI809_13425</name>
</gene>